<accession>A0AAD4HXZ0</accession>
<comment type="caution">
    <text evidence="7">The sequence shown here is derived from an EMBL/GenBank/DDBJ whole genome shotgun (WGS) entry which is preliminary data.</text>
</comment>
<organism evidence="7 8">
    <name type="scientific">Staphylotrichum longicolle</name>
    <dbReference type="NCBI Taxonomy" id="669026"/>
    <lineage>
        <taxon>Eukaryota</taxon>
        <taxon>Fungi</taxon>
        <taxon>Dikarya</taxon>
        <taxon>Ascomycota</taxon>
        <taxon>Pezizomycotina</taxon>
        <taxon>Sordariomycetes</taxon>
        <taxon>Sordariomycetidae</taxon>
        <taxon>Sordariales</taxon>
        <taxon>Chaetomiaceae</taxon>
        <taxon>Staphylotrichum</taxon>
    </lineage>
</organism>
<evidence type="ECO:0000256" key="1">
    <source>
        <dbReference type="ARBA" id="ARBA00022669"/>
    </source>
</evidence>
<name>A0AAD4HXZ0_9PEZI</name>
<dbReference type="CDD" id="cd00118">
    <property type="entry name" value="LysM"/>
    <property type="match status" value="6"/>
</dbReference>
<evidence type="ECO:0000256" key="3">
    <source>
        <dbReference type="ARBA" id="ARBA00044955"/>
    </source>
</evidence>
<gene>
    <name evidence="7" type="ORF">NEMBOFW57_009668</name>
</gene>
<dbReference type="Gene3D" id="3.10.350.10">
    <property type="entry name" value="LysM domain"/>
    <property type="match status" value="6"/>
</dbReference>
<evidence type="ECO:0000313" key="8">
    <source>
        <dbReference type="Proteomes" id="UP001197093"/>
    </source>
</evidence>
<reference evidence="7" key="1">
    <citation type="submission" date="2023-02" db="EMBL/GenBank/DDBJ databases">
        <authorList>
            <person name="Palmer J.M."/>
        </authorList>
    </citation>
    <scope>NUCLEOTIDE SEQUENCE</scope>
    <source>
        <strain evidence="7">FW57</strain>
    </source>
</reference>
<dbReference type="PROSITE" id="PS51782">
    <property type="entry name" value="LYSM"/>
    <property type="match status" value="6"/>
</dbReference>
<feature type="signal peptide" evidence="5">
    <location>
        <begin position="1"/>
        <end position="25"/>
    </location>
</feature>
<feature type="domain" description="LysM" evidence="6">
    <location>
        <begin position="629"/>
        <end position="674"/>
    </location>
</feature>
<dbReference type="GO" id="GO:0008061">
    <property type="term" value="F:chitin binding"/>
    <property type="evidence" value="ECO:0007669"/>
    <property type="project" value="UniProtKB-KW"/>
</dbReference>
<evidence type="ECO:0000313" key="7">
    <source>
        <dbReference type="EMBL" id="KAG7285048.1"/>
    </source>
</evidence>
<dbReference type="Proteomes" id="UP001197093">
    <property type="component" value="Unassembled WGS sequence"/>
</dbReference>
<evidence type="ECO:0000256" key="2">
    <source>
        <dbReference type="ARBA" id="ARBA00023026"/>
    </source>
</evidence>
<proteinExistence type="inferred from homology"/>
<feature type="chain" id="PRO_5041937026" description="LysM domain-containing protein" evidence="5">
    <location>
        <begin position="26"/>
        <end position="676"/>
    </location>
</feature>
<feature type="region of interest" description="Disordered" evidence="4">
    <location>
        <begin position="522"/>
        <end position="564"/>
    </location>
</feature>
<dbReference type="InterPro" id="IPR018392">
    <property type="entry name" value="LysM"/>
</dbReference>
<dbReference type="AlphaFoldDB" id="A0AAD4HXZ0"/>
<keyword evidence="1" id="KW-0147">Chitin-binding</keyword>
<evidence type="ECO:0000256" key="5">
    <source>
        <dbReference type="SAM" id="SignalP"/>
    </source>
</evidence>
<dbReference type="EMBL" id="JAHCVI010000005">
    <property type="protein sequence ID" value="KAG7285048.1"/>
    <property type="molecule type" value="Genomic_DNA"/>
</dbReference>
<dbReference type="InterPro" id="IPR036779">
    <property type="entry name" value="LysM_dom_sf"/>
</dbReference>
<dbReference type="InterPro" id="IPR052210">
    <property type="entry name" value="LysM1-like"/>
</dbReference>
<keyword evidence="2" id="KW-0843">Virulence</keyword>
<keyword evidence="8" id="KW-1185">Reference proteome</keyword>
<feature type="domain" description="LysM" evidence="6">
    <location>
        <begin position="295"/>
        <end position="341"/>
    </location>
</feature>
<evidence type="ECO:0000256" key="4">
    <source>
        <dbReference type="SAM" id="MobiDB-lite"/>
    </source>
</evidence>
<keyword evidence="5" id="KW-0732">Signal</keyword>
<dbReference type="SUPFAM" id="SSF54106">
    <property type="entry name" value="LysM domain"/>
    <property type="match status" value="4"/>
</dbReference>
<comment type="similarity">
    <text evidence="3">Belongs to the secreted LysM effector family.</text>
</comment>
<dbReference type="PANTHER" id="PTHR34997:SF1">
    <property type="entry name" value="PEPTIDOGLYCAN-BINDING LYSIN DOMAIN"/>
    <property type="match status" value="1"/>
</dbReference>
<dbReference type="PANTHER" id="PTHR34997">
    <property type="entry name" value="AM15"/>
    <property type="match status" value="1"/>
</dbReference>
<feature type="domain" description="LysM" evidence="6">
    <location>
        <begin position="572"/>
        <end position="617"/>
    </location>
</feature>
<protein>
    <recommendedName>
        <fullName evidence="6">LysM domain-containing protein</fullName>
    </recommendedName>
</protein>
<dbReference type="SMART" id="SM00257">
    <property type="entry name" value="LysM"/>
    <property type="match status" value="6"/>
</dbReference>
<dbReference type="Pfam" id="PF01476">
    <property type="entry name" value="LysM"/>
    <property type="match status" value="5"/>
</dbReference>
<feature type="domain" description="LysM" evidence="6">
    <location>
        <begin position="471"/>
        <end position="517"/>
    </location>
</feature>
<sequence>MHQAKSSSLGRLMFLLLASVVVTTAADIIPFPYPLRDGSFGNPIDAQEGFGNSSPISDACKVALNKTITSCSADLQLESAAGYYSAPTDAGLCAAGCNASLVAYRAGVLSACGTTSAFDGYPNSWRGDLISEYFDIVCAKDPSTGQYCVDWLRDKKANLADVDLLKLPNAVLCSSCQLSYLQTVSKSAFLGYTDAMVSTYQNVTARCQVALSTTPSQPPADSFPNGVNATNIPPFVCASGQNYTVKAGDTCRSIAVAKSVAEGTLASINNLYADCSALANNAMVGATLCLPKTCQTYAMDVGDDCYGVSAHYNITLAQFAAYNPSVTTNCGNLVNATGAVVCVTSPDGAYNATVLPGAGQQDEGEYALEAVPPPGPTPFLTTPNCGRYYKVQVADTCNRISLSSHVRVELFKAINPSIDADCFNLVPDLWYCVRPVAGWNATGVDGPNPTSSQTVAPPGPTQTGTTGACYKWHVVVADDTCFGLQQSEGVTMQQLVAWNANLKADCSNLELGIAYCIRGPAAPSSTTTRATATTATTRATTTTSTTTVRSTSTSTTPSSTQSTTPTGVPCAFQYTVVSGDWCANIWEAYGLNESQFRELNPSIGASCALNIGQMVCVAPGPATGGACTRTYRVVSGDWCSKIWDAQGLTEARFRQLNPKVNANCDLNIGQVLCVAQ</sequence>
<evidence type="ECO:0000259" key="6">
    <source>
        <dbReference type="PROSITE" id="PS51782"/>
    </source>
</evidence>
<feature type="domain" description="LysM" evidence="6">
    <location>
        <begin position="241"/>
        <end position="290"/>
    </location>
</feature>
<feature type="domain" description="LysM" evidence="6">
    <location>
        <begin position="387"/>
        <end position="433"/>
    </location>
</feature>